<evidence type="ECO:0000256" key="9">
    <source>
        <dbReference type="ARBA" id="ARBA00023002"/>
    </source>
</evidence>
<dbReference type="CDD" id="cd02791">
    <property type="entry name" value="MopB_CT_Nitrate-R-NapA-like"/>
    <property type="match status" value="1"/>
</dbReference>
<dbReference type="PANTHER" id="PTHR43105:SF11">
    <property type="entry name" value="PERIPLASMIC NITRATE REDUCTASE"/>
    <property type="match status" value="1"/>
</dbReference>
<evidence type="ECO:0000256" key="8">
    <source>
        <dbReference type="ARBA" id="ARBA00022982"/>
    </source>
</evidence>
<comment type="similarity">
    <text evidence="1 15">Belongs to the prokaryotic molybdopterin-containing oxidoreductase family. NasA/NapA/NarB subfamily.</text>
</comment>
<dbReference type="Pfam" id="PF10518">
    <property type="entry name" value="TAT_signal"/>
    <property type="match status" value="1"/>
</dbReference>
<dbReference type="PROSITE" id="PS51669">
    <property type="entry name" value="4FE4S_MOW_BIS_MGD"/>
    <property type="match status" value="1"/>
</dbReference>
<feature type="binding site" evidence="15">
    <location>
        <position position="59"/>
    </location>
    <ligand>
        <name>[4Fe-4S] cluster</name>
        <dbReference type="ChEBI" id="CHEBI:49883"/>
    </ligand>
</feature>
<dbReference type="GO" id="GO:0051539">
    <property type="term" value="F:4 iron, 4 sulfur cluster binding"/>
    <property type="evidence" value="ECO:0007669"/>
    <property type="project" value="UniProtKB-KW"/>
</dbReference>
<organism evidence="17 18">
    <name type="scientific">Lebetimonas natsushimae</name>
    <dbReference type="NCBI Taxonomy" id="1936991"/>
    <lineage>
        <taxon>Bacteria</taxon>
        <taxon>Pseudomonadati</taxon>
        <taxon>Campylobacterota</taxon>
        <taxon>Epsilonproteobacteria</taxon>
        <taxon>Nautiliales</taxon>
        <taxon>Nautiliaceae</taxon>
        <taxon>Lebetimonas</taxon>
    </lineage>
</organism>
<dbReference type="GO" id="GO:0042128">
    <property type="term" value="P:nitrate assimilation"/>
    <property type="evidence" value="ECO:0007669"/>
    <property type="project" value="UniProtKB-UniRule"/>
</dbReference>
<comment type="subunit">
    <text evidence="15">Component of the nitrate reductase NapAB complex composed of NapA and NapB.</text>
</comment>
<feature type="binding site" evidence="15">
    <location>
        <position position="916"/>
    </location>
    <ligand>
        <name>substrate</name>
    </ligand>
</feature>
<dbReference type="GO" id="GO:0045333">
    <property type="term" value="P:cellular respiration"/>
    <property type="evidence" value="ECO:0007669"/>
    <property type="project" value="UniProtKB-ARBA"/>
</dbReference>
<dbReference type="GO" id="GO:0016020">
    <property type="term" value="C:membrane"/>
    <property type="evidence" value="ECO:0007669"/>
    <property type="project" value="TreeGrafter"/>
</dbReference>
<evidence type="ECO:0000256" key="5">
    <source>
        <dbReference type="ARBA" id="ARBA00022723"/>
    </source>
</evidence>
<evidence type="ECO:0000256" key="1">
    <source>
        <dbReference type="ARBA" id="ARBA00008747"/>
    </source>
</evidence>
<dbReference type="InterPro" id="IPR009010">
    <property type="entry name" value="Asp_de-COase-like_dom_sf"/>
</dbReference>
<keyword evidence="4 15" id="KW-0500">Molybdenum</keyword>
<comment type="cofactor">
    <cofactor evidence="15">
        <name>[4Fe-4S] cluster</name>
        <dbReference type="ChEBI" id="CHEBI:49883"/>
    </cofactor>
    <text evidence="15">Binds 1 [4Fe-4S] cluster.</text>
</comment>
<evidence type="ECO:0000256" key="7">
    <source>
        <dbReference type="ARBA" id="ARBA00022764"/>
    </source>
</evidence>
<dbReference type="InterPro" id="IPR041957">
    <property type="entry name" value="CT_Nitrate-R-NapA-like"/>
</dbReference>
<feature type="binding site" evidence="15">
    <location>
        <position position="190"/>
    </location>
    <ligand>
        <name>Mo-bis(molybdopterin guanine dinucleotide)</name>
        <dbReference type="ChEBI" id="CHEBI:60539"/>
    </ligand>
</feature>
<feature type="binding site" evidence="15">
    <location>
        <begin position="223"/>
        <end position="230"/>
    </location>
    <ligand>
        <name>Mo-bis(molybdopterin guanine dinucleotide)</name>
        <dbReference type="ChEBI" id="CHEBI:60539"/>
    </ligand>
</feature>
<evidence type="ECO:0000256" key="13">
    <source>
        <dbReference type="ARBA" id="ARBA00052176"/>
    </source>
</evidence>
<evidence type="ECO:0000256" key="2">
    <source>
        <dbReference type="ARBA" id="ARBA00022448"/>
    </source>
</evidence>
<feature type="binding site" evidence="15">
    <location>
        <begin position="840"/>
        <end position="849"/>
    </location>
    <ligand>
        <name>Mo-bis(molybdopterin guanine dinucleotide)</name>
        <dbReference type="ChEBI" id="CHEBI:60539"/>
    </ligand>
</feature>
<dbReference type="FunFam" id="2.40.40.20:FF:000005">
    <property type="entry name" value="Periplasmic nitrate reductase"/>
    <property type="match status" value="1"/>
</dbReference>
<dbReference type="Gene3D" id="2.40.40.20">
    <property type="match status" value="1"/>
</dbReference>
<keyword evidence="7" id="KW-0574">Periplasm</keyword>
<proteinExistence type="inferred from homology"/>
<feature type="binding site" evidence="15">
    <location>
        <position position="63"/>
    </location>
    <ligand>
        <name>[4Fe-4S] cluster</name>
        <dbReference type="ChEBI" id="CHEBI:49883"/>
    </ligand>
</feature>
<name>A0A292YG31_9BACT</name>
<dbReference type="Gene3D" id="3.30.200.210">
    <property type="match status" value="1"/>
</dbReference>
<keyword evidence="12 15" id="KW-0534">Nitrate assimilation</keyword>
<keyword evidence="2 15" id="KW-0813">Transport</keyword>
<dbReference type="GO" id="GO:0009055">
    <property type="term" value="F:electron transfer activity"/>
    <property type="evidence" value="ECO:0007669"/>
    <property type="project" value="UniProtKB-UniRule"/>
</dbReference>
<sequence length="950" mass="107775">MLKSKKGVLMSMTRRDFLKTTAAVAAASAAGITVPEEAKAAAEAGEAGWQWDKAVCRFCGTGCGIMVATKNGKIVAVKGDPEAPVNRGINCIKGYFNAKIMYGADRLTQPLLRLNENGEFDKNAPFRPVSWKRAFDEMEKQFKKYYNELGPTGVAIFGSGQYTIQEGYAAVKLIKAGWRSNNIDPNARHCMASAVVGFYQTFGIDEPAGCYDDIELTDTVITWGANMAEMHPILWSRVSDAKLNNPDKYVVVNLSTYRNRCSNLADMEIIFRPNTDLAIMNYIGREILKRNAVNWDFVKKHTIFATGTVDTGYGMREPSVAKKLGYSEKEMQTIKKQAAKVVTDEEAKALSAIGKWKAGDTMEMTHRKGHAPFFHWEISFEDFKKAVEPYTLDYVASVAKGDPDESIESFKAKLKKLADLYCDPNRKVVSFWTMGFNQHVRGSWINEIVYMVHLLLGKQSVPGSGAFSLTGQPSACGTAREVGTFAHRLPADMLVANPKHRKITEKLWKIPHGTLNPKVGSHFVKIMRDLEQGKIKWAWVHVNNPWQNTANANHWLKAARKMDNFIVVNECYPGISARVADLILPVAMIYEKWGAYGNAERRTQHWRQQVVAPGEAMTDIWTIVEFSKRFKLKEVWKEWPKQKLPNVLEEAKKMGYSPDDTLFDVLFNRPEYRKNFPWPDPIAKNPQTGKLHPNTEAAGDGREIIGSDGKPFKGYGFFIQKALWEEYRKFGVGHGHDLADFDTYHKVRGLRWPVVNGKETKWRFNTEYDPYARKFAKPGEKFAFYGPLLKTIKRGNLAHPIKSMGKVHLANKAKIFFRPFMVHPEDPKYDKDGYNFWLCTGRVLEHWHSGTMTMRVPELYRAMPEALCYMNPKDAKALGLNRFDLVVIESRRGKVKARVETRGRNKPPRGLVFVPWFDEKVLINKVTLDATCPMSKETDYKKAAVKIYKA</sequence>
<keyword evidence="10 15" id="KW-0408">Iron</keyword>
<evidence type="ECO:0000256" key="6">
    <source>
        <dbReference type="ARBA" id="ARBA00022729"/>
    </source>
</evidence>
<feature type="binding site" evidence="15">
    <location>
        <position position="161"/>
    </location>
    <ligand>
        <name>Mo-bis(molybdopterin guanine dinucleotide)</name>
        <dbReference type="ChEBI" id="CHEBI:60539"/>
    </ligand>
</feature>
<dbReference type="EC" id="1.9.6.1" evidence="15"/>
<dbReference type="AlphaFoldDB" id="A0A292YG31"/>
<keyword evidence="5 15" id="KW-0479">Metal-binding</keyword>
<keyword evidence="6 15" id="KW-0732">Signal</keyword>
<dbReference type="Pfam" id="PF00384">
    <property type="entry name" value="Molybdopterin"/>
    <property type="match status" value="1"/>
</dbReference>
<dbReference type="InterPro" id="IPR010051">
    <property type="entry name" value="Periplasm_NO3_reductase_lsu"/>
</dbReference>
<dbReference type="InterPro" id="IPR006963">
    <property type="entry name" value="Mopterin_OxRdtase_4Fe-4S_dom"/>
</dbReference>
<feature type="binding site" evidence="15">
    <location>
        <position position="924"/>
    </location>
    <ligand>
        <name>Mo-bis(molybdopterin guanine dinucleotide)</name>
        <dbReference type="ChEBI" id="CHEBI:60539"/>
    </ligand>
</feature>
<comment type="PTM">
    <text evidence="15">Predicted to be exported by the Tat system. The position of the signal peptide cleavage has not been experimentally proven.</text>
</comment>
<dbReference type="Gene3D" id="3.40.50.740">
    <property type="match status" value="1"/>
</dbReference>
<feature type="binding site" evidence="15">
    <location>
        <position position="93"/>
    </location>
    <ligand>
        <name>Mo-bis(molybdopterin guanine dinucleotide)</name>
        <dbReference type="ChEBI" id="CHEBI:60539"/>
    </ligand>
</feature>
<gene>
    <name evidence="15" type="primary">napA</name>
    <name evidence="17" type="ORF">LNAT_P1217</name>
</gene>
<keyword evidence="3 15" id="KW-0004">4Fe-4S</keyword>
<dbReference type="InterPro" id="IPR006657">
    <property type="entry name" value="MoPterin_dinucl-bd_dom"/>
</dbReference>
<feature type="binding site" evidence="15">
    <location>
        <position position="434"/>
    </location>
    <ligand>
        <name>Mo-bis(molybdopterin guanine dinucleotide)</name>
        <dbReference type="ChEBI" id="CHEBI:60539"/>
    </ligand>
</feature>
<evidence type="ECO:0000256" key="12">
    <source>
        <dbReference type="ARBA" id="ARBA00023063"/>
    </source>
</evidence>
<evidence type="ECO:0000256" key="4">
    <source>
        <dbReference type="ARBA" id="ARBA00022505"/>
    </source>
</evidence>
<dbReference type="GO" id="GO:0043546">
    <property type="term" value="F:molybdopterin cofactor binding"/>
    <property type="evidence" value="ECO:0007669"/>
    <property type="project" value="InterPro"/>
</dbReference>
<dbReference type="Gene3D" id="2.20.25.90">
    <property type="entry name" value="ADC-like domains"/>
    <property type="match status" value="1"/>
</dbReference>
<evidence type="ECO:0000259" key="16">
    <source>
        <dbReference type="PROSITE" id="PS51669"/>
    </source>
</evidence>
<comment type="function">
    <text evidence="14">Catalytic subunit of the periplasmic nitrate reductase complex NapAB. Receives electrons from NapB and catalyzes the reduction of nitrate to nitrite.</text>
</comment>
<dbReference type="InterPro" id="IPR006311">
    <property type="entry name" value="TAT_signal"/>
</dbReference>
<dbReference type="Pfam" id="PF01568">
    <property type="entry name" value="Molydop_binding"/>
    <property type="match status" value="1"/>
</dbReference>
<evidence type="ECO:0000256" key="3">
    <source>
        <dbReference type="ARBA" id="ARBA00022485"/>
    </source>
</evidence>
<dbReference type="Gene3D" id="3.40.228.10">
    <property type="entry name" value="Dimethylsulfoxide Reductase, domain 2"/>
    <property type="match status" value="1"/>
</dbReference>
<dbReference type="GO" id="GO:0005506">
    <property type="term" value="F:iron ion binding"/>
    <property type="evidence" value="ECO:0007669"/>
    <property type="project" value="UniProtKB-UniRule"/>
</dbReference>
<evidence type="ECO:0000256" key="14">
    <source>
        <dbReference type="ARBA" id="ARBA00055000"/>
    </source>
</evidence>
<feature type="binding site" evidence="15">
    <location>
        <position position="592"/>
    </location>
    <ligand>
        <name>Mo-bis(molybdopterin guanine dinucleotide)</name>
        <dbReference type="ChEBI" id="CHEBI:60539"/>
    </ligand>
</feature>
<accession>A0A292YG31</accession>
<dbReference type="InterPro" id="IPR027467">
    <property type="entry name" value="MopterinOxRdtase_cofactor_BS"/>
</dbReference>
<feature type="binding site" evidence="15">
    <location>
        <position position="544"/>
    </location>
    <ligand>
        <name>Mo-bis(molybdopterin guanine dinucleotide)</name>
        <dbReference type="ChEBI" id="CHEBI:60539"/>
    </ligand>
</feature>
<feature type="binding site" evidence="15">
    <location>
        <position position="186"/>
    </location>
    <ligand>
        <name>Mo-bis(molybdopterin guanine dinucleotide)</name>
        <dbReference type="ChEBI" id="CHEBI:60539"/>
    </ligand>
</feature>
<dbReference type="PROSITE" id="PS00551">
    <property type="entry name" value="MOLYBDOPTERIN_PROK_1"/>
    <property type="match status" value="1"/>
</dbReference>
<dbReference type="PROSITE" id="PS51318">
    <property type="entry name" value="TAT"/>
    <property type="match status" value="1"/>
</dbReference>
<dbReference type="GO" id="GO:0009325">
    <property type="term" value="C:nitrate reductase complex"/>
    <property type="evidence" value="ECO:0007669"/>
    <property type="project" value="TreeGrafter"/>
</dbReference>
<dbReference type="SUPFAM" id="SSF53706">
    <property type="entry name" value="Formate dehydrogenase/DMSO reductase, domains 1-3"/>
    <property type="match status" value="1"/>
</dbReference>
<comment type="caution">
    <text evidence="15">Lacks conserved residue(s) required for the propagation of feature annotation.</text>
</comment>
<comment type="cofactor">
    <cofactor evidence="15">
        <name>Mo-bis(molybdopterin guanine dinucleotide)</name>
        <dbReference type="ChEBI" id="CHEBI:60539"/>
    </cofactor>
    <text evidence="15">Binds 1 molybdenum-bis(molybdopterin guanine dinucleotide) (Mo-bis-MGD) cofactor per subunit.</text>
</comment>
<dbReference type="EMBL" id="BDME01000002">
    <property type="protein sequence ID" value="GAX87920.1"/>
    <property type="molecule type" value="Genomic_DNA"/>
</dbReference>
<dbReference type="InterPro" id="IPR050123">
    <property type="entry name" value="Prok_molybdopt-oxidoreductase"/>
</dbReference>
<feature type="binding site" evidence="15">
    <location>
        <position position="438"/>
    </location>
    <ligand>
        <name>Mo-bis(molybdopterin guanine dinucleotide)</name>
        <dbReference type="ChEBI" id="CHEBI:60539"/>
    </ligand>
</feature>
<feature type="binding site" evidence="15">
    <location>
        <position position="56"/>
    </location>
    <ligand>
        <name>[4Fe-4S] cluster</name>
        <dbReference type="ChEBI" id="CHEBI:49883"/>
    </ligand>
</feature>
<dbReference type="GO" id="GO:0006777">
    <property type="term" value="P:Mo-molybdopterin cofactor biosynthetic process"/>
    <property type="evidence" value="ECO:0007669"/>
    <property type="project" value="UniProtKB-UniRule"/>
</dbReference>
<feature type="binding site" evidence="15">
    <location>
        <position position="91"/>
    </location>
    <ligand>
        <name>[4Fe-4S] cluster</name>
        <dbReference type="ChEBI" id="CHEBI:49883"/>
    </ligand>
</feature>
<dbReference type="Proteomes" id="UP000217944">
    <property type="component" value="Unassembled WGS sequence"/>
</dbReference>
<feature type="binding site" evidence="15">
    <location>
        <position position="619"/>
    </location>
    <ligand>
        <name>Mo-bis(molybdopterin guanine dinucleotide)</name>
        <dbReference type="ChEBI" id="CHEBI:60539"/>
    </ligand>
</feature>
<dbReference type="GO" id="GO:0030151">
    <property type="term" value="F:molybdenum ion binding"/>
    <property type="evidence" value="ECO:0007669"/>
    <property type="project" value="InterPro"/>
</dbReference>
<evidence type="ECO:0000313" key="18">
    <source>
        <dbReference type="Proteomes" id="UP000217944"/>
    </source>
</evidence>
<comment type="caution">
    <text evidence="17">The sequence shown here is derived from an EMBL/GenBank/DDBJ whole genome shotgun (WGS) entry which is preliminary data.</text>
</comment>
<evidence type="ECO:0000313" key="17">
    <source>
        <dbReference type="EMBL" id="GAX87920.1"/>
    </source>
</evidence>
<evidence type="ECO:0000256" key="15">
    <source>
        <dbReference type="HAMAP-Rule" id="MF_01630"/>
    </source>
</evidence>
<dbReference type="PANTHER" id="PTHR43105">
    <property type="entry name" value="RESPIRATORY NITRATE REDUCTASE"/>
    <property type="match status" value="1"/>
</dbReference>
<protein>
    <recommendedName>
        <fullName evidence="15">Nitrate reductase</fullName>
        <ecNumber evidence="15">1.9.6.1</ecNumber>
    </recommendedName>
</protein>
<keyword evidence="9 15" id="KW-0560">Oxidoreductase</keyword>
<keyword evidence="8 15" id="KW-0249">Electron transport</keyword>
<dbReference type="GO" id="GO:0005576">
    <property type="term" value="C:extracellular region"/>
    <property type="evidence" value="ECO:0007669"/>
    <property type="project" value="UniProtKB-SubCell"/>
</dbReference>
<keyword evidence="11 15" id="KW-0411">Iron-sulfur</keyword>
<feature type="binding site" evidence="15">
    <location>
        <position position="941"/>
    </location>
    <ligand>
        <name>Mo-bis(molybdopterin guanine dinucleotide)</name>
        <dbReference type="ChEBI" id="CHEBI:60539"/>
    </ligand>
</feature>
<dbReference type="Pfam" id="PF04879">
    <property type="entry name" value="Molybdop_Fe4S4"/>
    <property type="match status" value="1"/>
</dbReference>
<comment type="function">
    <text evidence="15">Catalytic subunit of the nitrate reductase complex NapAB. Receives electrons from NapB and catalyzes the reduction of nitrate to nitrite.</text>
</comment>
<dbReference type="NCBIfam" id="TIGR01706">
    <property type="entry name" value="NAPA"/>
    <property type="match status" value="1"/>
</dbReference>
<dbReference type="InterPro" id="IPR019546">
    <property type="entry name" value="TAT_signal_bac_arc"/>
</dbReference>
<evidence type="ECO:0000256" key="11">
    <source>
        <dbReference type="ARBA" id="ARBA00023014"/>
    </source>
</evidence>
<keyword evidence="18" id="KW-1185">Reference proteome</keyword>
<comment type="catalytic activity">
    <reaction evidence="13 15">
        <text>2 Fe(II)-[cytochrome] + nitrate + 2 H(+) = 2 Fe(III)-[cytochrome] + nitrite + H2O</text>
        <dbReference type="Rhea" id="RHEA:12909"/>
        <dbReference type="Rhea" id="RHEA-COMP:11777"/>
        <dbReference type="Rhea" id="RHEA-COMP:11778"/>
        <dbReference type="ChEBI" id="CHEBI:15377"/>
        <dbReference type="ChEBI" id="CHEBI:15378"/>
        <dbReference type="ChEBI" id="CHEBI:16301"/>
        <dbReference type="ChEBI" id="CHEBI:17632"/>
        <dbReference type="ChEBI" id="CHEBI:29033"/>
        <dbReference type="ChEBI" id="CHEBI:29034"/>
        <dbReference type="EC" id="1.9.6.1"/>
    </reaction>
</comment>
<dbReference type="InterPro" id="IPR006656">
    <property type="entry name" value="Mopterin_OxRdtase"/>
</dbReference>
<dbReference type="NCBIfam" id="TIGR01409">
    <property type="entry name" value="TAT_signal_seq"/>
    <property type="match status" value="1"/>
</dbReference>
<feature type="domain" description="4Fe-4S Mo/W bis-MGD-type" evidence="16">
    <location>
        <begin position="49"/>
        <end position="105"/>
    </location>
</feature>
<evidence type="ECO:0000256" key="10">
    <source>
        <dbReference type="ARBA" id="ARBA00023004"/>
    </source>
</evidence>
<dbReference type="SUPFAM" id="SSF50692">
    <property type="entry name" value="ADC-like"/>
    <property type="match status" value="1"/>
</dbReference>
<dbReference type="GO" id="GO:0050140">
    <property type="term" value="F:nitrate reductase (cytochrome) activity"/>
    <property type="evidence" value="ECO:0007669"/>
    <property type="project" value="UniProtKB-EC"/>
</dbReference>
<dbReference type="SMART" id="SM00926">
    <property type="entry name" value="Molybdop_Fe4S4"/>
    <property type="match status" value="1"/>
</dbReference>
<dbReference type="HAMAP" id="MF_01630">
    <property type="entry name" value="Nitrate_reduct_NapA"/>
    <property type="match status" value="1"/>
</dbReference>
<reference evidence="17 18" key="1">
    <citation type="journal article" date="2017" name="Syst. Appl. Microbiol.">
        <title>Lebetimonas natsushimae sp. nov., a novel strictly anaerobic, moderately thermophilic chemoautotroph isolated from a deep-sea hydrothermal vent polychaete nest in the Mid-Okinawa Trough.</title>
        <authorList>
            <person name="Nagata R."/>
            <person name="Takaki Y."/>
            <person name="Tame A."/>
            <person name="Nunoura T."/>
            <person name="Muto H."/>
            <person name="Mino S."/>
            <person name="Sawayama S."/>
            <person name="Takai K."/>
            <person name="Nakagawa S."/>
        </authorList>
    </citation>
    <scope>NUCLEOTIDE SEQUENCE [LARGE SCALE GENOMIC DNA]</scope>
    <source>
        <strain evidence="17 18">HS1857</strain>
    </source>
</reference>
<dbReference type="NCBIfam" id="NF010055">
    <property type="entry name" value="PRK13532.1"/>
    <property type="match status" value="1"/>
</dbReference>
<comment type="subcellular location">
    <subcellularLocation>
        <location evidence="15">Secreted</location>
    </subcellularLocation>
    <text evidence="15">Membrane-associated.</text>
</comment>